<accession>A0ABT7E1J3</accession>
<dbReference type="PANTHER" id="PTHR45982:SF1">
    <property type="entry name" value="REGULATOR OF CHROMOSOME CONDENSATION"/>
    <property type="match status" value="1"/>
</dbReference>
<feature type="domain" description="RCC1-like" evidence="5">
    <location>
        <begin position="113"/>
        <end position="361"/>
    </location>
</feature>
<evidence type="ECO:0000256" key="4">
    <source>
        <dbReference type="SAM" id="SignalP"/>
    </source>
</evidence>
<evidence type="ECO:0000256" key="2">
    <source>
        <dbReference type="ARBA" id="ARBA00022737"/>
    </source>
</evidence>
<sequence length="475" mass="49999">MPTKPFLPSPLFHALLAVGFSLGGPLAQAASPQVQVGLYHSVHVDEKGQLWKWGTTFHRCPAITTGQWVSGAGPERLVDKVSNAAASFTNTYAIREDGSLGYFYLSSENLFTPIEGTYRSVSGAFSHWAGVRTDGTIWSEGNNESGQLGNGTTTSSSGIAQASGSGYTQVSRGANHVLALKQDGSAWAWGSNEKGELGLGTMPNPSSLPSSIPGRYAAVAAGDATSYLIDTNGKLWAVGNNAEGYLGLGHKQAVITPTLIGSGYQAVYPGATHTLALKADGSLWAWGSNTAGQLGLGHTDAQLTPVKVGDGYVTAGVGNGVSVAVKSDGSVWAWGSNQCGELGTASKNPKMETSPVLVPIPQTAAVSPSGDAKDFSLSVLLPRWSQDTNQPVKVYIAAFLPDGGILMREGKQWVPFRKPIPIAFDEPASYDSIKISVLEHMDVSQVPRGTRIAVGYGQTEQDMLNGKYQFVHTLR</sequence>
<dbReference type="Gene3D" id="2.130.10.30">
    <property type="entry name" value="Regulator of chromosome condensation 1/beta-lactamase-inhibitor protein II"/>
    <property type="match status" value="2"/>
</dbReference>
<keyword evidence="2" id="KW-0677">Repeat</keyword>
<feature type="chain" id="PRO_5047531600" description="RCC1-like domain-containing protein" evidence="4">
    <location>
        <begin position="30"/>
        <end position="475"/>
    </location>
</feature>
<dbReference type="SUPFAM" id="SSF50985">
    <property type="entry name" value="RCC1/BLIP-II"/>
    <property type="match status" value="1"/>
</dbReference>
<dbReference type="EMBL" id="JARRAF010000016">
    <property type="protein sequence ID" value="MDK2125198.1"/>
    <property type="molecule type" value="Genomic_DNA"/>
</dbReference>
<comment type="caution">
    <text evidence="6">The sequence shown here is derived from an EMBL/GenBank/DDBJ whole genome shotgun (WGS) entry which is preliminary data.</text>
</comment>
<dbReference type="PANTHER" id="PTHR45982">
    <property type="entry name" value="REGULATOR OF CHROMOSOME CONDENSATION"/>
    <property type="match status" value="1"/>
</dbReference>
<dbReference type="Proteomes" id="UP001172778">
    <property type="component" value="Unassembled WGS sequence"/>
</dbReference>
<dbReference type="InterPro" id="IPR058923">
    <property type="entry name" value="RCC1-like_dom"/>
</dbReference>
<evidence type="ECO:0000256" key="1">
    <source>
        <dbReference type="ARBA" id="ARBA00022658"/>
    </source>
</evidence>
<name>A0ABT7E1J3_9NEIS</name>
<evidence type="ECO:0000313" key="7">
    <source>
        <dbReference type="Proteomes" id="UP001172778"/>
    </source>
</evidence>
<feature type="signal peptide" evidence="4">
    <location>
        <begin position="1"/>
        <end position="29"/>
    </location>
</feature>
<keyword evidence="4" id="KW-0732">Signal</keyword>
<reference evidence="6" key="1">
    <citation type="submission" date="2023-03" db="EMBL/GenBank/DDBJ databases">
        <title>Chitinimonas shenzhenensis gen. nov., sp. nov., a novel member of family Burkholderiaceae isolated from activated sludge collected in Shen Zhen, China.</title>
        <authorList>
            <person name="Wang X."/>
        </authorList>
    </citation>
    <scope>NUCLEOTIDE SEQUENCE</scope>
    <source>
        <strain evidence="6">DQS-5</strain>
    </source>
</reference>
<proteinExistence type="predicted"/>
<dbReference type="InterPro" id="IPR051553">
    <property type="entry name" value="Ran_GTPase-activating"/>
</dbReference>
<feature type="compositionally biased region" description="Low complexity" evidence="3">
    <location>
        <begin position="151"/>
        <end position="162"/>
    </location>
</feature>
<dbReference type="RefSeq" id="WP_284101509.1">
    <property type="nucleotide sequence ID" value="NZ_JARRAF010000016.1"/>
</dbReference>
<dbReference type="InterPro" id="IPR000408">
    <property type="entry name" value="Reg_chr_condens"/>
</dbReference>
<dbReference type="PROSITE" id="PS50012">
    <property type="entry name" value="RCC1_3"/>
    <property type="match status" value="5"/>
</dbReference>
<evidence type="ECO:0000256" key="3">
    <source>
        <dbReference type="SAM" id="MobiDB-lite"/>
    </source>
</evidence>
<keyword evidence="1" id="KW-0344">Guanine-nucleotide releasing factor</keyword>
<evidence type="ECO:0000259" key="5">
    <source>
        <dbReference type="Pfam" id="PF25390"/>
    </source>
</evidence>
<gene>
    <name evidence="6" type="ORF">PZA18_14170</name>
</gene>
<feature type="region of interest" description="Disordered" evidence="3">
    <location>
        <begin position="139"/>
        <end position="162"/>
    </location>
</feature>
<dbReference type="InterPro" id="IPR009091">
    <property type="entry name" value="RCC1/BLIP-II"/>
</dbReference>
<dbReference type="Pfam" id="PF25390">
    <property type="entry name" value="WD40_RLD"/>
    <property type="match status" value="1"/>
</dbReference>
<dbReference type="PRINTS" id="PR00633">
    <property type="entry name" value="RCCNDNSATION"/>
</dbReference>
<protein>
    <recommendedName>
        <fullName evidence="5">RCC1-like domain-containing protein</fullName>
    </recommendedName>
</protein>
<organism evidence="6 7">
    <name type="scientific">Parachitinimonas caeni</name>
    <dbReference type="NCBI Taxonomy" id="3031301"/>
    <lineage>
        <taxon>Bacteria</taxon>
        <taxon>Pseudomonadati</taxon>
        <taxon>Pseudomonadota</taxon>
        <taxon>Betaproteobacteria</taxon>
        <taxon>Neisseriales</taxon>
        <taxon>Chitinibacteraceae</taxon>
        <taxon>Parachitinimonas</taxon>
    </lineage>
</organism>
<keyword evidence="7" id="KW-1185">Reference proteome</keyword>
<evidence type="ECO:0000313" key="6">
    <source>
        <dbReference type="EMBL" id="MDK2125198.1"/>
    </source>
</evidence>